<reference evidence="1" key="1">
    <citation type="submission" date="2011-09" db="EMBL/GenBank/DDBJ databases">
        <title>The permanent draft genome of Mucilaginibacter paludis DSM 18603.</title>
        <authorList>
            <consortium name="US DOE Joint Genome Institute (JGI-PGF)"/>
            <person name="Lucas S."/>
            <person name="Han J."/>
            <person name="Lapidus A."/>
            <person name="Bruce D."/>
            <person name="Goodwin L."/>
            <person name="Pitluck S."/>
            <person name="Peters L."/>
            <person name="Kyrpides N."/>
            <person name="Mavromatis K."/>
            <person name="Ivanova N."/>
            <person name="Mikhailova N."/>
            <person name="Held B."/>
            <person name="Detter J.C."/>
            <person name="Tapia R."/>
            <person name="Han C."/>
            <person name="Land M."/>
            <person name="Hauser L."/>
            <person name="Markowitz V."/>
            <person name="Cheng J.-F."/>
            <person name="Hugenholtz P."/>
            <person name="Woyke T."/>
            <person name="Wu D."/>
            <person name="Tindall B."/>
            <person name="Brambilla E."/>
            <person name="Klenk H.-P."/>
            <person name="Eisen J.A."/>
        </authorList>
    </citation>
    <scope>NUCLEOTIDE SEQUENCE [LARGE SCALE GENOMIC DNA]</scope>
    <source>
        <strain evidence="1">DSM 18603</strain>
    </source>
</reference>
<sequence>MSMEKVAKIESVIATLSKTNPPTLLIEAKGYTNTGGFTNITLSPFVYKKAPANGIWEFDMVADAPVGEANQLVTPVTAHYEWKEYSIAVRGIKVYSASNSITIIPGKPETKTQPVQLGIQVIKAEAWVKHTKFGSTLVVSIKYNSNNHGFHTLHPMVPQGINPRILLLEITDSNEMIYIFNPRNNSYSQGLDTPGQYSSIEIFHEGELITTIDHFLPEPPTLKADSENVPFPLLLDGERVPFPTQQ</sequence>
<evidence type="ECO:0000313" key="1">
    <source>
        <dbReference type="EMBL" id="EHQ26250.1"/>
    </source>
</evidence>
<dbReference type="AlphaFoldDB" id="H1YFB1"/>
<keyword evidence="2" id="KW-1185">Reference proteome</keyword>
<proteinExistence type="predicted"/>
<protein>
    <submittedName>
        <fullName evidence="1">Uncharacterized protein</fullName>
    </submittedName>
</protein>
<dbReference type="OrthoDB" id="278527at2"/>
<organism evidence="1 2">
    <name type="scientific">Mucilaginibacter paludis DSM 18603</name>
    <dbReference type="NCBI Taxonomy" id="714943"/>
    <lineage>
        <taxon>Bacteria</taxon>
        <taxon>Pseudomonadati</taxon>
        <taxon>Bacteroidota</taxon>
        <taxon>Sphingobacteriia</taxon>
        <taxon>Sphingobacteriales</taxon>
        <taxon>Sphingobacteriaceae</taxon>
        <taxon>Mucilaginibacter</taxon>
    </lineage>
</organism>
<dbReference type="EMBL" id="CM001403">
    <property type="protein sequence ID" value="EHQ26250.1"/>
    <property type="molecule type" value="Genomic_DNA"/>
</dbReference>
<dbReference type="Proteomes" id="UP000002774">
    <property type="component" value="Chromosome"/>
</dbReference>
<evidence type="ECO:0000313" key="2">
    <source>
        <dbReference type="Proteomes" id="UP000002774"/>
    </source>
</evidence>
<dbReference type="RefSeq" id="WP_008506292.1">
    <property type="nucleotide sequence ID" value="NZ_CM001403.1"/>
</dbReference>
<dbReference type="HOGENOM" id="CLU_1128083_0_0_10"/>
<name>H1YFB1_9SPHI</name>
<gene>
    <name evidence="1" type="ORF">Mucpa_2110</name>
</gene>
<accession>H1YFB1</accession>
<dbReference type="eggNOG" id="ENOG503332Q">
    <property type="taxonomic scope" value="Bacteria"/>
</dbReference>